<accession>A0ACC3N8J5</accession>
<comment type="caution">
    <text evidence="1">The sequence shown here is derived from an EMBL/GenBank/DDBJ whole genome shotgun (WGS) entry which is preliminary data.</text>
</comment>
<dbReference type="Proteomes" id="UP001281147">
    <property type="component" value="Unassembled WGS sequence"/>
</dbReference>
<proteinExistence type="predicted"/>
<protein>
    <submittedName>
        <fullName evidence="1">Uncharacterized protein</fullName>
    </submittedName>
</protein>
<organism evidence="1 2">
    <name type="scientific">Vermiconidia calcicola</name>
    <dbReference type="NCBI Taxonomy" id="1690605"/>
    <lineage>
        <taxon>Eukaryota</taxon>
        <taxon>Fungi</taxon>
        <taxon>Dikarya</taxon>
        <taxon>Ascomycota</taxon>
        <taxon>Pezizomycotina</taxon>
        <taxon>Dothideomycetes</taxon>
        <taxon>Dothideomycetidae</taxon>
        <taxon>Mycosphaerellales</taxon>
        <taxon>Extremaceae</taxon>
        <taxon>Vermiconidia</taxon>
    </lineage>
</organism>
<evidence type="ECO:0000313" key="1">
    <source>
        <dbReference type="EMBL" id="KAK3712117.1"/>
    </source>
</evidence>
<gene>
    <name evidence="1" type="ORF">LTR37_009208</name>
</gene>
<evidence type="ECO:0000313" key="2">
    <source>
        <dbReference type="Proteomes" id="UP001281147"/>
    </source>
</evidence>
<reference evidence="1" key="1">
    <citation type="submission" date="2023-07" db="EMBL/GenBank/DDBJ databases">
        <title>Black Yeasts Isolated from many extreme environments.</title>
        <authorList>
            <person name="Coleine C."/>
            <person name="Stajich J.E."/>
            <person name="Selbmann L."/>
        </authorList>
    </citation>
    <scope>NUCLEOTIDE SEQUENCE</scope>
    <source>
        <strain evidence="1">CCFEE 5714</strain>
    </source>
</reference>
<sequence length="321" mass="36536">MPLQRFNRSYSVLRKKPVFISAKPHIQQRLQPDRMTKTTFFRAYDLPRKKQHTITTPTKPAKITSYGLDRQDWAITKSSTRKSISRRAKMKAEAKRTPKAILDVLGYDRPDWHCRQCGKGGDDVDCSEDCYKNFKREEIPTDASFDIKGPSKLGYAAFTGQKTHLKKGQFLGEYLGELKPIDHGGNSMYSFDIPVPGGLCVIDSERAGNWTRFINSSCKPNVTASWDRIGKRHVIVFHATEEIGPETEVTFFYGQKFWESAGFECDCGAVKGKHAPQIQRGPSKKARLEKPCVSVRVVSHVEVETRPALVRRRQPRRRCNG</sequence>
<name>A0ACC3N8J5_9PEZI</name>
<keyword evidence="2" id="KW-1185">Reference proteome</keyword>
<dbReference type="EMBL" id="JAUTXU010000071">
    <property type="protein sequence ID" value="KAK3712117.1"/>
    <property type="molecule type" value="Genomic_DNA"/>
</dbReference>